<gene>
    <name evidence="1" type="ORF">JF74_19180</name>
</gene>
<evidence type="ECO:0008006" key="3">
    <source>
        <dbReference type="Google" id="ProtNLM"/>
    </source>
</evidence>
<protein>
    <recommendedName>
        <fullName evidence="3">Surface layer protein A domain-containing protein</fullName>
    </recommendedName>
</protein>
<accession>A0A0F4L8X1</accession>
<reference evidence="1 2" key="1">
    <citation type="submission" date="2015-01" db="EMBL/GenBank/DDBJ databases">
        <title>Comparative genomics of the lactic acid bacteria isolated from the honey bee gut.</title>
        <authorList>
            <person name="Ellegaard K.M."/>
            <person name="Tamarit D."/>
            <person name="Javelind E."/>
            <person name="Olofsson T."/>
            <person name="Andersson S.G."/>
            <person name="Vasquez A."/>
        </authorList>
    </citation>
    <scope>NUCLEOTIDE SEQUENCE [LARGE SCALE GENOMIC DNA]</scope>
    <source>
        <strain evidence="1 2">Hma8</strain>
        <plasmid evidence="1">pHma8p1</plasmid>
    </source>
</reference>
<evidence type="ECO:0000313" key="1">
    <source>
        <dbReference type="EMBL" id="KJY54738.1"/>
    </source>
</evidence>
<dbReference type="AlphaFoldDB" id="A0A0F4L8X1"/>
<keyword evidence="1" id="KW-0614">Plasmid</keyword>
<dbReference type="OrthoDB" id="9912559at2"/>
<comment type="caution">
    <text evidence="1">The sequence shown here is derived from an EMBL/GenBank/DDBJ whole genome shotgun (WGS) entry which is preliminary data.</text>
</comment>
<dbReference type="EMBL" id="JXLI01000019">
    <property type="protein sequence ID" value="KJY54738.1"/>
    <property type="molecule type" value="Genomic_DNA"/>
</dbReference>
<dbReference type="RefSeq" id="WP_046325837.1">
    <property type="nucleotide sequence ID" value="NZ_JBHTMT010000007.1"/>
</dbReference>
<sequence>MQNIKSLCSKITKLLIIIIFLLPSIKTMEEINLQTIQAVGLKSDKNIRKKYLFKVLAGVGNRVSVYAKPTYLYKKAEMSLSTKLYKVFVVKKKNKLVWYKIGKNQWIMAIDTDKPLLLVSATNTFPIYKKI</sequence>
<geneLocation type="plasmid" evidence="1">
    <name>pHma8p1</name>
</geneLocation>
<dbReference type="Proteomes" id="UP000033531">
    <property type="component" value="Unassembled WGS sequence"/>
</dbReference>
<dbReference type="HOGENOM" id="CLU_1924888_0_0_9"/>
<proteinExistence type="predicted"/>
<evidence type="ECO:0000313" key="2">
    <source>
        <dbReference type="Proteomes" id="UP000033531"/>
    </source>
</evidence>
<dbReference type="PATRIC" id="fig|1218507.3.peg.65"/>
<name>A0A0F4L8X1_9LACO</name>
<organism evidence="1 2">
    <name type="scientific">Lactobacillus melliventris</name>
    <dbReference type="NCBI Taxonomy" id="1218507"/>
    <lineage>
        <taxon>Bacteria</taxon>
        <taxon>Bacillati</taxon>
        <taxon>Bacillota</taxon>
        <taxon>Bacilli</taxon>
        <taxon>Lactobacillales</taxon>
        <taxon>Lactobacillaceae</taxon>
        <taxon>Lactobacillus</taxon>
    </lineage>
</organism>